<dbReference type="AlphaFoldDB" id="A0A9D3X9B1"/>
<keyword evidence="3" id="KW-1185">Reference proteome</keyword>
<evidence type="ECO:0000256" key="1">
    <source>
        <dbReference type="SAM" id="MobiDB-lite"/>
    </source>
</evidence>
<dbReference type="Proteomes" id="UP000827986">
    <property type="component" value="Unassembled WGS sequence"/>
</dbReference>
<evidence type="ECO:0000313" key="3">
    <source>
        <dbReference type="Proteomes" id="UP000827986"/>
    </source>
</evidence>
<comment type="caution">
    <text evidence="2">The sequence shown here is derived from an EMBL/GenBank/DDBJ whole genome shotgun (WGS) entry which is preliminary data.</text>
</comment>
<organism evidence="2 3">
    <name type="scientific">Mauremys mutica</name>
    <name type="common">yellowpond turtle</name>
    <dbReference type="NCBI Taxonomy" id="74926"/>
    <lineage>
        <taxon>Eukaryota</taxon>
        <taxon>Metazoa</taxon>
        <taxon>Chordata</taxon>
        <taxon>Craniata</taxon>
        <taxon>Vertebrata</taxon>
        <taxon>Euteleostomi</taxon>
        <taxon>Archelosauria</taxon>
        <taxon>Testudinata</taxon>
        <taxon>Testudines</taxon>
        <taxon>Cryptodira</taxon>
        <taxon>Durocryptodira</taxon>
        <taxon>Testudinoidea</taxon>
        <taxon>Geoemydidae</taxon>
        <taxon>Geoemydinae</taxon>
        <taxon>Mauremys</taxon>
    </lineage>
</organism>
<sequence length="132" mass="14382">MSRDPLGSGRGAGLSPSGLPQATNKRERRKTEPAAGMYHDWSWDRAELLGLAELLREIPWPVWPHSYTANFVRSSWSCLALLTVYPSSLAAPALRPLSCELFLSTSALRKGCLSAPPLPLLVSLLPNSKGNQ</sequence>
<feature type="region of interest" description="Disordered" evidence="1">
    <location>
        <begin position="1"/>
        <end position="33"/>
    </location>
</feature>
<proteinExistence type="predicted"/>
<reference evidence="2" key="1">
    <citation type="submission" date="2021-09" db="EMBL/GenBank/DDBJ databases">
        <title>The genome of Mauremys mutica provides insights into the evolution of semi-aquatic lifestyle.</title>
        <authorList>
            <person name="Gong S."/>
            <person name="Gao Y."/>
        </authorList>
    </citation>
    <scope>NUCLEOTIDE SEQUENCE</scope>
    <source>
        <strain evidence="2">MM-2020</strain>
        <tissue evidence="2">Muscle</tissue>
    </source>
</reference>
<accession>A0A9D3X9B1</accession>
<evidence type="ECO:0000313" key="2">
    <source>
        <dbReference type="EMBL" id="KAH1175346.1"/>
    </source>
</evidence>
<protein>
    <submittedName>
        <fullName evidence="2">Uncharacterized protein</fullName>
    </submittedName>
</protein>
<dbReference type="EMBL" id="JAHDVG010000477">
    <property type="protein sequence ID" value="KAH1175346.1"/>
    <property type="molecule type" value="Genomic_DNA"/>
</dbReference>
<gene>
    <name evidence="2" type="ORF">KIL84_008220</name>
</gene>
<name>A0A9D3X9B1_9SAUR</name>